<protein>
    <recommendedName>
        <fullName evidence="3">VWFD domain-containing protein</fullName>
    </recommendedName>
</protein>
<accession>A0AAV7JD56</accession>
<gene>
    <name evidence="1" type="ORF">LOD99_12734</name>
</gene>
<keyword evidence="2" id="KW-1185">Reference proteome</keyword>
<dbReference type="AlphaFoldDB" id="A0AAV7JD56"/>
<organism evidence="1 2">
    <name type="scientific">Oopsacas minuta</name>
    <dbReference type="NCBI Taxonomy" id="111878"/>
    <lineage>
        <taxon>Eukaryota</taxon>
        <taxon>Metazoa</taxon>
        <taxon>Porifera</taxon>
        <taxon>Hexactinellida</taxon>
        <taxon>Hexasterophora</taxon>
        <taxon>Lyssacinosida</taxon>
        <taxon>Leucopsacidae</taxon>
        <taxon>Oopsacas</taxon>
    </lineage>
</organism>
<reference evidence="1 2" key="1">
    <citation type="journal article" date="2023" name="BMC Biol.">
        <title>The compact genome of the sponge Oopsacas minuta (Hexactinellida) is lacking key metazoan core genes.</title>
        <authorList>
            <person name="Santini S."/>
            <person name="Schenkelaars Q."/>
            <person name="Jourda C."/>
            <person name="Duchesne M."/>
            <person name="Belahbib H."/>
            <person name="Rocher C."/>
            <person name="Selva M."/>
            <person name="Riesgo A."/>
            <person name="Vervoort M."/>
            <person name="Leys S.P."/>
            <person name="Kodjabachian L."/>
            <person name="Le Bivic A."/>
            <person name="Borchiellini C."/>
            <person name="Claverie J.M."/>
            <person name="Renard E."/>
        </authorList>
    </citation>
    <scope>NUCLEOTIDE SEQUENCE [LARGE SCALE GENOMIC DNA]</scope>
    <source>
        <strain evidence="1">SPO-2</strain>
    </source>
</reference>
<dbReference type="EMBL" id="JAKMXF010000354">
    <property type="protein sequence ID" value="KAI6646613.1"/>
    <property type="molecule type" value="Genomic_DNA"/>
</dbReference>
<sequence>MDEEARCLKDAGANASRCSIDGNYICSITETGGDGVDVQTCYDTTTGEVLGTDRLTDAGTKIDCRENYEYATCTSPSDRQVSTGDLVEMPDDRCNYCLCTDGVINNTQCEKKMGCIDVPTDCTFNGITVAHGETVTAPNGCVQKRCENGFLSDSSLDANYDVCRSGRPSVSVRKL</sequence>
<evidence type="ECO:0000313" key="2">
    <source>
        <dbReference type="Proteomes" id="UP001165289"/>
    </source>
</evidence>
<name>A0AAV7JD56_9METZ</name>
<evidence type="ECO:0000313" key="1">
    <source>
        <dbReference type="EMBL" id="KAI6646613.1"/>
    </source>
</evidence>
<proteinExistence type="predicted"/>
<evidence type="ECO:0008006" key="3">
    <source>
        <dbReference type="Google" id="ProtNLM"/>
    </source>
</evidence>
<dbReference type="Proteomes" id="UP001165289">
    <property type="component" value="Unassembled WGS sequence"/>
</dbReference>
<comment type="caution">
    <text evidence="1">The sequence shown here is derived from an EMBL/GenBank/DDBJ whole genome shotgun (WGS) entry which is preliminary data.</text>
</comment>